<dbReference type="EMBL" id="FRCY01000019">
    <property type="protein sequence ID" value="SHN31889.1"/>
    <property type="molecule type" value="Genomic_DNA"/>
</dbReference>
<dbReference type="Proteomes" id="UP000184513">
    <property type="component" value="Unassembled WGS sequence"/>
</dbReference>
<proteinExistence type="predicted"/>
<keyword evidence="1" id="KW-0732">Signal</keyword>
<dbReference type="STRING" id="388280.SAMN04488057_11992"/>
<organism evidence="2 3">
    <name type="scientific">Cyclobacterium lianum</name>
    <dbReference type="NCBI Taxonomy" id="388280"/>
    <lineage>
        <taxon>Bacteria</taxon>
        <taxon>Pseudomonadati</taxon>
        <taxon>Bacteroidota</taxon>
        <taxon>Cytophagia</taxon>
        <taxon>Cytophagales</taxon>
        <taxon>Cyclobacteriaceae</taxon>
        <taxon>Cyclobacterium</taxon>
    </lineage>
</organism>
<keyword evidence="3" id="KW-1185">Reference proteome</keyword>
<evidence type="ECO:0000313" key="2">
    <source>
        <dbReference type="EMBL" id="SHN31889.1"/>
    </source>
</evidence>
<evidence type="ECO:0000256" key="1">
    <source>
        <dbReference type="SAM" id="SignalP"/>
    </source>
</evidence>
<dbReference type="OrthoDB" id="978542at2"/>
<feature type="chain" id="PRO_5013133705" description="DUF2911 domain-containing protein" evidence="1">
    <location>
        <begin position="26"/>
        <end position="169"/>
    </location>
</feature>
<evidence type="ECO:0000313" key="3">
    <source>
        <dbReference type="Proteomes" id="UP000184513"/>
    </source>
</evidence>
<dbReference type="InterPro" id="IPR021314">
    <property type="entry name" value="DUF2911"/>
</dbReference>
<reference evidence="2 3" key="1">
    <citation type="submission" date="2016-11" db="EMBL/GenBank/DDBJ databases">
        <authorList>
            <person name="Jaros S."/>
            <person name="Januszkiewicz K."/>
            <person name="Wedrychowicz H."/>
        </authorList>
    </citation>
    <scope>NUCLEOTIDE SEQUENCE [LARGE SCALE GENOMIC DNA]</scope>
    <source>
        <strain evidence="2 3">CGMCC 1.6102</strain>
    </source>
</reference>
<dbReference type="Pfam" id="PF11138">
    <property type="entry name" value="DUF2911"/>
    <property type="match status" value="1"/>
</dbReference>
<sequence length="169" mass="18537">MKTSTFKMLGLSGFFMMSVIFLSYSQTPASPPKTAEGTINGSKITVNYSSPGVKGRQIFGGLVELGKVWRAGANEATIFETSEDIKVGGENLPAGKYSFFIIPNEGTSTFIFNKQTGQWGTQYDESQDALRVNVASQQTSTLTENLTYEIQDDGMLVKWEYGQAKVDIE</sequence>
<evidence type="ECO:0008006" key="4">
    <source>
        <dbReference type="Google" id="ProtNLM"/>
    </source>
</evidence>
<accession>A0A1M7QLA1</accession>
<gene>
    <name evidence="2" type="ORF">SAMN04488057_11992</name>
</gene>
<name>A0A1M7QLA1_9BACT</name>
<feature type="signal peptide" evidence="1">
    <location>
        <begin position="1"/>
        <end position="25"/>
    </location>
</feature>
<protein>
    <recommendedName>
        <fullName evidence="4">DUF2911 domain-containing protein</fullName>
    </recommendedName>
</protein>
<dbReference type="AlphaFoldDB" id="A0A1M7QLA1"/>
<dbReference type="RefSeq" id="WP_073097702.1">
    <property type="nucleotide sequence ID" value="NZ_FRCY01000019.1"/>
</dbReference>